<dbReference type="PANTHER" id="PTHR47755">
    <property type="entry name" value="CELL DIVISION PROTEIN FTSX"/>
    <property type="match status" value="1"/>
</dbReference>
<dbReference type="PANTHER" id="PTHR47755:SF1">
    <property type="entry name" value="CELL DIVISION PROTEIN FTSX"/>
    <property type="match status" value="1"/>
</dbReference>
<name>A0A2M7W1E4_9BACT</name>
<dbReference type="AlphaFoldDB" id="A0A2M7W1E4"/>
<feature type="transmembrane region" description="Helical" evidence="1">
    <location>
        <begin position="170"/>
        <end position="191"/>
    </location>
</feature>
<dbReference type="InterPro" id="IPR004513">
    <property type="entry name" value="FtsX"/>
</dbReference>
<dbReference type="GO" id="GO:0051301">
    <property type="term" value="P:cell division"/>
    <property type="evidence" value="ECO:0007669"/>
    <property type="project" value="InterPro"/>
</dbReference>
<keyword evidence="1" id="KW-0812">Transmembrane</keyword>
<accession>A0A2M7W1E4</accession>
<feature type="transmembrane region" description="Helical" evidence="1">
    <location>
        <begin position="224"/>
        <end position="249"/>
    </location>
</feature>
<evidence type="ECO:0000256" key="1">
    <source>
        <dbReference type="SAM" id="Phobius"/>
    </source>
</evidence>
<evidence type="ECO:0008006" key="4">
    <source>
        <dbReference type="Google" id="ProtNLM"/>
    </source>
</evidence>
<keyword evidence="1" id="KW-1133">Transmembrane helix</keyword>
<evidence type="ECO:0000313" key="2">
    <source>
        <dbReference type="EMBL" id="PJA13047.1"/>
    </source>
</evidence>
<feature type="transmembrane region" description="Helical" evidence="1">
    <location>
        <begin position="20"/>
        <end position="39"/>
    </location>
</feature>
<feature type="transmembrane region" description="Helical" evidence="1">
    <location>
        <begin position="270"/>
        <end position="299"/>
    </location>
</feature>
<reference evidence="3" key="1">
    <citation type="submission" date="2017-09" db="EMBL/GenBank/DDBJ databases">
        <title>Depth-based differentiation of microbial function through sediment-hosted aquifers and enrichment of novel symbionts in the deep terrestrial subsurface.</title>
        <authorList>
            <person name="Probst A.J."/>
            <person name="Ladd B."/>
            <person name="Jarett J.K."/>
            <person name="Geller-Mcgrath D.E."/>
            <person name="Sieber C.M.K."/>
            <person name="Emerson J.B."/>
            <person name="Anantharaman K."/>
            <person name="Thomas B.C."/>
            <person name="Malmstrom R."/>
            <person name="Stieglmeier M."/>
            <person name="Klingl A."/>
            <person name="Woyke T."/>
            <person name="Ryan C.M."/>
            <person name="Banfield J.F."/>
        </authorList>
    </citation>
    <scope>NUCLEOTIDE SEQUENCE [LARGE SCALE GENOMIC DNA]</scope>
</reference>
<gene>
    <name evidence="2" type="ORF">COX64_03820</name>
</gene>
<keyword evidence="1" id="KW-0472">Membrane</keyword>
<protein>
    <recommendedName>
        <fullName evidence="4">Cell division protein FtsX</fullName>
    </recommendedName>
</protein>
<dbReference type="GO" id="GO:0016020">
    <property type="term" value="C:membrane"/>
    <property type="evidence" value="ECO:0007669"/>
    <property type="project" value="InterPro"/>
</dbReference>
<evidence type="ECO:0000313" key="3">
    <source>
        <dbReference type="Proteomes" id="UP000228952"/>
    </source>
</evidence>
<dbReference type="Proteomes" id="UP000228952">
    <property type="component" value="Unassembled WGS sequence"/>
</dbReference>
<proteinExistence type="predicted"/>
<dbReference type="EMBL" id="PFQB01000098">
    <property type="protein sequence ID" value="PJA13047.1"/>
    <property type="molecule type" value="Genomic_DNA"/>
</dbReference>
<comment type="caution">
    <text evidence="2">The sequence shown here is derived from an EMBL/GenBank/DDBJ whole genome shotgun (WGS) entry which is preliminary data.</text>
</comment>
<sequence>MNLVWATTFKYIRRNPGLSLASVVIITVTFSLGTLFFVMNEFATKAVTYLQSQPTLSIFYDPKEKEENILIFKGYLEKQTGVMKVSYSTSADIQKQYLTSIGIAPEQQGQYAFDANQIRILRVQLRPNTDYKPFVQMVDDEKNKGALIIDKVFFQDIVEKIRQFSNTVTVSSLVITAFLFIVSIILVYLTIGFTINRFAQEIEIMDLVGADPKIMAMPFMYQGAVYGVVAASISFFSIMVIWLVANLVLQDNILFKFIHDMMSSVGLQALFYPSWFFVAFGAIELGLGALIGYLCAFFATKHYIK</sequence>
<organism evidence="2 3">
    <name type="scientific">Candidatus Dojkabacteria bacterium CG_4_10_14_0_2_um_filter_Dojkabacteria_WS6_41_15</name>
    <dbReference type="NCBI Taxonomy" id="2014249"/>
    <lineage>
        <taxon>Bacteria</taxon>
        <taxon>Candidatus Dojkabacteria</taxon>
    </lineage>
</organism>